<evidence type="ECO:0000256" key="1">
    <source>
        <dbReference type="SAM" id="Phobius"/>
    </source>
</evidence>
<name>A0A1F7GBS9_9BACT</name>
<organism evidence="2 3">
    <name type="scientific">Candidatus Roizmanbacteria bacterium RIFCSPHIGHO2_01_FULL_39_12b</name>
    <dbReference type="NCBI Taxonomy" id="1802030"/>
    <lineage>
        <taxon>Bacteria</taxon>
        <taxon>Candidatus Roizmaniibacteriota</taxon>
    </lineage>
</organism>
<dbReference type="InterPro" id="IPR027304">
    <property type="entry name" value="Trigger_fact/SurA_dom_sf"/>
</dbReference>
<evidence type="ECO:0000313" key="3">
    <source>
        <dbReference type="Proteomes" id="UP000178372"/>
    </source>
</evidence>
<sequence length="201" mass="23684">MEQISSRRIKNRTTLIFGIAIAFSFLLGLWFRNLIPIAIIDGQLVKRSEFTSLLVEHAGKTVMQKIIIKKFVNDEARRRKIKVTKEEAQEQVDIVMKKLKKENATFQQYLTVQNLTERQFLEELDLQIKVKKIFGSGILVTDKEIDQYLKDHKILKGRGAIYQSQKVDVYDAIFKQKLQNEFRLFIERRLKTAKIHYLIKL</sequence>
<dbReference type="Proteomes" id="UP000178372">
    <property type="component" value="Unassembled WGS sequence"/>
</dbReference>
<keyword evidence="1" id="KW-0812">Transmembrane</keyword>
<comment type="caution">
    <text evidence="2">The sequence shown here is derived from an EMBL/GenBank/DDBJ whole genome shotgun (WGS) entry which is preliminary data.</text>
</comment>
<reference evidence="2 3" key="1">
    <citation type="journal article" date="2016" name="Nat. Commun.">
        <title>Thousands of microbial genomes shed light on interconnected biogeochemical processes in an aquifer system.</title>
        <authorList>
            <person name="Anantharaman K."/>
            <person name="Brown C.T."/>
            <person name="Hug L.A."/>
            <person name="Sharon I."/>
            <person name="Castelle C.J."/>
            <person name="Probst A.J."/>
            <person name="Thomas B.C."/>
            <person name="Singh A."/>
            <person name="Wilkins M.J."/>
            <person name="Karaoz U."/>
            <person name="Brodie E.L."/>
            <person name="Williams K.H."/>
            <person name="Hubbard S.S."/>
            <person name="Banfield J.F."/>
        </authorList>
    </citation>
    <scope>NUCLEOTIDE SEQUENCE [LARGE SCALE GENOMIC DNA]</scope>
</reference>
<dbReference type="Gene3D" id="1.10.4030.10">
    <property type="entry name" value="Porin chaperone SurA, peptide-binding domain"/>
    <property type="match status" value="1"/>
</dbReference>
<feature type="transmembrane region" description="Helical" evidence="1">
    <location>
        <begin position="12"/>
        <end position="31"/>
    </location>
</feature>
<protein>
    <recommendedName>
        <fullName evidence="4">SurA N-terminal domain-containing protein</fullName>
    </recommendedName>
</protein>
<dbReference type="EMBL" id="MFZF01000021">
    <property type="protein sequence ID" value="OGK16032.1"/>
    <property type="molecule type" value="Genomic_DNA"/>
</dbReference>
<keyword evidence="1" id="KW-1133">Transmembrane helix</keyword>
<gene>
    <name evidence="2" type="ORF">A2690_01270</name>
</gene>
<proteinExistence type="predicted"/>
<keyword evidence="1" id="KW-0472">Membrane</keyword>
<evidence type="ECO:0000313" key="2">
    <source>
        <dbReference type="EMBL" id="OGK16032.1"/>
    </source>
</evidence>
<accession>A0A1F7GBS9</accession>
<dbReference type="AlphaFoldDB" id="A0A1F7GBS9"/>
<evidence type="ECO:0008006" key="4">
    <source>
        <dbReference type="Google" id="ProtNLM"/>
    </source>
</evidence>
<dbReference type="SUPFAM" id="SSF109998">
    <property type="entry name" value="Triger factor/SurA peptide-binding domain-like"/>
    <property type="match status" value="1"/>
</dbReference>